<sequence>MIIGIIHVNRKKGRPAQCKRCKETITVGQAHAVVIVRYGKGQEAVFKMRAAQGQAWTKKSGLKYRRLHLKDCLAEWLGFTYIQRSEARRERKGGRPPLPEMSPEEKLVRHRLVRRRAEIIRQIEATDDDVRIRALADRLREVQGEMKIPVTPPNKKNMHRSMVLSIVQRKINIAMEATNGIPQSSA</sequence>
<dbReference type="EMBL" id="LAZR01002147">
    <property type="protein sequence ID" value="KKN33837.1"/>
    <property type="molecule type" value="Genomic_DNA"/>
</dbReference>
<name>A0A0F9Q9X0_9ZZZZ</name>
<evidence type="ECO:0000313" key="1">
    <source>
        <dbReference type="EMBL" id="KKN33837.1"/>
    </source>
</evidence>
<reference evidence="1" key="1">
    <citation type="journal article" date="2015" name="Nature">
        <title>Complex archaea that bridge the gap between prokaryotes and eukaryotes.</title>
        <authorList>
            <person name="Spang A."/>
            <person name="Saw J.H."/>
            <person name="Jorgensen S.L."/>
            <person name="Zaremba-Niedzwiedzka K."/>
            <person name="Martijn J."/>
            <person name="Lind A.E."/>
            <person name="van Eijk R."/>
            <person name="Schleper C."/>
            <person name="Guy L."/>
            <person name="Ettema T.J."/>
        </authorList>
    </citation>
    <scope>NUCLEOTIDE SEQUENCE</scope>
</reference>
<dbReference type="AlphaFoldDB" id="A0A0F9Q9X0"/>
<comment type="caution">
    <text evidence="1">The sequence shown here is derived from an EMBL/GenBank/DDBJ whole genome shotgun (WGS) entry which is preliminary data.</text>
</comment>
<protein>
    <submittedName>
        <fullName evidence="1">Uncharacterized protein</fullName>
    </submittedName>
</protein>
<accession>A0A0F9Q9X0</accession>
<organism evidence="1">
    <name type="scientific">marine sediment metagenome</name>
    <dbReference type="NCBI Taxonomy" id="412755"/>
    <lineage>
        <taxon>unclassified sequences</taxon>
        <taxon>metagenomes</taxon>
        <taxon>ecological metagenomes</taxon>
    </lineage>
</organism>
<gene>
    <name evidence="1" type="ORF">LCGC14_0799710</name>
</gene>
<proteinExistence type="predicted"/>